<sequence length="202" mass="23085">MKWSIELSQFNISYKSRSSIKGQALADFMEKFAHIPEGLLEAKPQEVPTWKLYVDRSSGEARARARILLVSHDGHNLNYAHHLEFKALNNAAEYEALLADLVDQNGYADALSKLASSRDSNLMRAILVKKLSRPSTDEILVPNTMMIFESHKWMKKITVYLTNQILPDDKQEARKLCRRAMNSYYKLRSYTKGVSAIPSYTV</sequence>
<evidence type="ECO:0000313" key="2">
    <source>
        <dbReference type="Proteomes" id="UP001604336"/>
    </source>
</evidence>
<dbReference type="Proteomes" id="UP001604336">
    <property type="component" value="Unassembled WGS sequence"/>
</dbReference>
<name>A0ABD1RFF2_9LAMI</name>
<dbReference type="PANTHER" id="PTHR48475:SF2">
    <property type="entry name" value="RIBONUCLEASE H"/>
    <property type="match status" value="1"/>
</dbReference>
<organism evidence="1 2">
    <name type="scientific">Abeliophyllum distichum</name>
    <dbReference type="NCBI Taxonomy" id="126358"/>
    <lineage>
        <taxon>Eukaryota</taxon>
        <taxon>Viridiplantae</taxon>
        <taxon>Streptophyta</taxon>
        <taxon>Embryophyta</taxon>
        <taxon>Tracheophyta</taxon>
        <taxon>Spermatophyta</taxon>
        <taxon>Magnoliopsida</taxon>
        <taxon>eudicotyledons</taxon>
        <taxon>Gunneridae</taxon>
        <taxon>Pentapetalae</taxon>
        <taxon>asterids</taxon>
        <taxon>lamiids</taxon>
        <taxon>Lamiales</taxon>
        <taxon>Oleaceae</taxon>
        <taxon>Forsythieae</taxon>
        <taxon>Abeliophyllum</taxon>
    </lineage>
</organism>
<protein>
    <submittedName>
        <fullName evidence="1">Ribonuclease H</fullName>
    </submittedName>
</protein>
<reference evidence="2" key="1">
    <citation type="submission" date="2024-07" db="EMBL/GenBank/DDBJ databases">
        <title>Two chromosome-level genome assemblies of Korean endemic species Abeliophyllum distichum and Forsythia ovata (Oleaceae).</title>
        <authorList>
            <person name="Jang H."/>
        </authorList>
    </citation>
    <scope>NUCLEOTIDE SEQUENCE [LARGE SCALE GENOMIC DNA]</scope>
</reference>
<evidence type="ECO:0000313" key="1">
    <source>
        <dbReference type="EMBL" id="KAL2487142.1"/>
    </source>
</evidence>
<dbReference type="AlphaFoldDB" id="A0ABD1RFF2"/>
<keyword evidence="2" id="KW-1185">Reference proteome</keyword>
<dbReference type="EMBL" id="JBFOLK010000009">
    <property type="protein sequence ID" value="KAL2487142.1"/>
    <property type="molecule type" value="Genomic_DNA"/>
</dbReference>
<proteinExistence type="predicted"/>
<accession>A0ABD1RFF2</accession>
<comment type="caution">
    <text evidence="1">The sequence shown here is derived from an EMBL/GenBank/DDBJ whole genome shotgun (WGS) entry which is preliminary data.</text>
</comment>
<gene>
    <name evidence="1" type="ORF">Adt_31898</name>
</gene>
<dbReference type="PANTHER" id="PTHR48475">
    <property type="entry name" value="RIBONUCLEASE H"/>
    <property type="match status" value="1"/>
</dbReference>